<keyword evidence="1" id="KW-1133">Transmembrane helix</keyword>
<gene>
    <name evidence="2" type="ORF">GT747_01705</name>
    <name evidence="3" type="ORF">SAMN05444424_0909</name>
</gene>
<dbReference type="Proteomes" id="UP000184089">
    <property type="component" value="Unassembled WGS sequence"/>
</dbReference>
<feature type="transmembrane region" description="Helical" evidence="1">
    <location>
        <begin position="31"/>
        <end position="51"/>
    </location>
</feature>
<feature type="transmembrane region" description="Helical" evidence="1">
    <location>
        <begin position="215"/>
        <end position="236"/>
    </location>
</feature>
<name>A0AAQ1RVD5_9FIRM</name>
<evidence type="ECO:0000313" key="3">
    <source>
        <dbReference type="EMBL" id="SHF84880.1"/>
    </source>
</evidence>
<feature type="transmembrane region" description="Helical" evidence="1">
    <location>
        <begin position="272"/>
        <end position="290"/>
    </location>
</feature>
<dbReference type="CDD" id="cd21416">
    <property type="entry name" value="HDC_protein"/>
    <property type="match status" value="1"/>
</dbReference>
<evidence type="ECO:0000256" key="1">
    <source>
        <dbReference type="SAM" id="Phobius"/>
    </source>
</evidence>
<feature type="transmembrane region" description="Helical" evidence="1">
    <location>
        <begin position="63"/>
        <end position="81"/>
    </location>
</feature>
<sequence>MTTIWTPLFSFVVFVVVFALGDIVAEKTKGLISAIIVGCFVYLVGFWTGIIPATSVADSTLPGMMSAFGIAVLLVNLGTILDLESLLREWKTVVIALVGLVGLALVSFTISTWLFGKEYALSAASPIAGGVIAGIITNDAAVAAGKPALGGFAMLVVAFQMFVGMPIASFCLKKEAGKMVKNGIVSESASTGKKKKINLCFLPEGPKFLNTPTSIIAKLGIVAFIAYVVAMLTVIPGSNPVNYILNPNVAYLLFGIIFCEIGFLNKNALTKAGAYGFFSIALLAVLPGSFTSVTPAAFLDMILPLVGTLVIGAVGIGIFAIIMGKLLGYSPLVSIAIGMTALIGYPGTQVITDEVVAGLDASDEQKAAVSAVILPKMLVGGFTTVTIASVVFASIISPFIFS</sequence>
<dbReference type="InterPro" id="IPR049576">
    <property type="entry name" value="HDC-like"/>
</dbReference>
<dbReference type="Proteomes" id="UP000474718">
    <property type="component" value="Unassembled WGS sequence"/>
</dbReference>
<keyword evidence="5" id="KW-1185">Reference proteome</keyword>
<reference evidence="2 5" key="3">
    <citation type="journal article" date="2019" name="Nat. Med.">
        <title>A library of human gut bacterial isolates paired with longitudinal multiomics data enables mechanistic microbiome research.</title>
        <authorList>
            <person name="Poyet M."/>
            <person name="Groussin M."/>
            <person name="Gibbons S.M."/>
            <person name="Avila-Pacheco J."/>
            <person name="Jiang X."/>
            <person name="Kearney S.M."/>
            <person name="Perrotta A.R."/>
            <person name="Berdy B."/>
            <person name="Zhao S."/>
            <person name="Lieberman T.D."/>
            <person name="Swanson P.K."/>
            <person name="Smith M."/>
            <person name="Roesemann S."/>
            <person name="Alexander J.E."/>
            <person name="Rich S.A."/>
            <person name="Livny J."/>
            <person name="Vlamakis H."/>
            <person name="Clish C."/>
            <person name="Bullock K."/>
            <person name="Deik A."/>
            <person name="Scott J."/>
            <person name="Pierce K.A."/>
            <person name="Xavier R.J."/>
            <person name="Alm E.J."/>
        </authorList>
    </citation>
    <scope>NUCLEOTIDE SEQUENCE [LARGE SCALE GENOMIC DNA]</scope>
    <source>
        <strain evidence="2 5">BIOML-A2</strain>
    </source>
</reference>
<dbReference type="EMBL" id="WWVX01000001">
    <property type="protein sequence ID" value="MZL68492.1"/>
    <property type="molecule type" value="Genomic_DNA"/>
</dbReference>
<keyword evidence="1" id="KW-0812">Transmembrane</keyword>
<evidence type="ECO:0008006" key="6">
    <source>
        <dbReference type="Google" id="ProtNLM"/>
    </source>
</evidence>
<feature type="transmembrane region" description="Helical" evidence="1">
    <location>
        <begin position="248"/>
        <end position="265"/>
    </location>
</feature>
<keyword evidence="1" id="KW-0472">Membrane</keyword>
<feature type="transmembrane region" description="Helical" evidence="1">
    <location>
        <begin position="93"/>
        <end position="115"/>
    </location>
</feature>
<evidence type="ECO:0000313" key="2">
    <source>
        <dbReference type="EMBL" id="MZL68492.1"/>
    </source>
</evidence>
<dbReference type="EMBL" id="FQVY01000001">
    <property type="protein sequence ID" value="SHF84880.1"/>
    <property type="molecule type" value="Genomic_DNA"/>
</dbReference>
<organism evidence="3 4">
    <name type="scientific">Bittarella massiliensis</name>
    <name type="common">ex Durand et al. 2017</name>
    <dbReference type="NCBI Taxonomy" id="1720313"/>
    <lineage>
        <taxon>Bacteria</taxon>
        <taxon>Bacillati</taxon>
        <taxon>Bacillota</taxon>
        <taxon>Clostridia</taxon>
        <taxon>Eubacteriales</taxon>
        <taxon>Oscillospiraceae</taxon>
        <taxon>Bittarella (ex Durand et al. 2017)</taxon>
    </lineage>
</organism>
<proteinExistence type="predicted"/>
<feature type="transmembrane region" description="Helical" evidence="1">
    <location>
        <begin position="6"/>
        <end position="24"/>
    </location>
</feature>
<reference evidence="4" key="1">
    <citation type="submission" date="2016-11" db="EMBL/GenBank/DDBJ databases">
        <authorList>
            <person name="Jaros S."/>
            <person name="Januszkiewicz K."/>
            <person name="Wedrychowicz H."/>
        </authorList>
    </citation>
    <scope>NUCLEOTIDE SEQUENCE [LARGE SCALE GENOMIC DNA]</scope>
    <source>
        <strain evidence="4">DSM 4029</strain>
    </source>
</reference>
<feature type="transmembrane region" description="Helical" evidence="1">
    <location>
        <begin position="329"/>
        <end position="347"/>
    </location>
</feature>
<feature type="transmembrane region" description="Helical" evidence="1">
    <location>
        <begin position="378"/>
        <end position="401"/>
    </location>
</feature>
<evidence type="ECO:0000313" key="5">
    <source>
        <dbReference type="Proteomes" id="UP000474718"/>
    </source>
</evidence>
<accession>A0AAQ1RVD5</accession>
<feature type="transmembrane region" description="Helical" evidence="1">
    <location>
        <begin position="152"/>
        <end position="172"/>
    </location>
</feature>
<comment type="caution">
    <text evidence="3">The sequence shown here is derived from an EMBL/GenBank/DDBJ whole genome shotgun (WGS) entry which is preliminary data.</text>
</comment>
<evidence type="ECO:0000313" key="4">
    <source>
        <dbReference type="Proteomes" id="UP000184089"/>
    </source>
</evidence>
<feature type="transmembrane region" description="Helical" evidence="1">
    <location>
        <begin position="302"/>
        <end position="322"/>
    </location>
</feature>
<protein>
    <recommendedName>
        <fullName evidence="6">DUF819 family protein</fullName>
    </recommendedName>
</protein>
<dbReference type="RefSeq" id="WP_021658442.1">
    <property type="nucleotide sequence ID" value="NZ_FQVY01000001.1"/>
</dbReference>
<dbReference type="AlphaFoldDB" id="A0AAQ1RVD5"/>
<reference evidence="3" key="2">
    <citation type="submission" date="2016-11" db="EMBL/GenBank/DDBJ databases">
        <authorList>
            <person name="Varghese N."/>
            <person name="Submissions S."/>
        </authorList>
    </citation>
    <scope>NUCLEOTIDE SEQUENCE</scope>
    <source>
        <strain evidence="3">DSM 4029</strain>
    </source>
</reference>